<dbReference type="GO" id="GO:0009279">
    <property type="term" value="C:cell outer membrane"/>
    <property type="evidence" value="ECO:0007669"/>
    <property type="project" value="UniProtKB-SubCell"/>
</dbReference>
<evidence type="ECO:0000256" key="10">
    <source>
        <dbReference type="RuleBase" id="RU003884"/>
    </source>
</evidence>
<keyword evidence="9 10" id="KW-0998">Cell outer membrane</keyword>
<comment type="caution">
    <text evidence="13">The sequence shown here is derived from an EMBL/GenBank/DDBJ whole genome shotgun (WGS) entry which is preliminary data.</text>
</comment>
<dbReference type="GO" id="GO:0015473">
    <property type="term" value="F:fimbrial usher porin activity"/>
    <property type="evidence" value="ECO:0007669"/>
    <property type="project" value="InterPro"/>
</dbReference>
<evidence type="ECO:0000259" key="11">
    <source>
        <dbReference type="Pfam" id="PF13953"/>
    </source>
</evidence>
<dbReference type="EMBL" id="AAGSEK010000091">
    <property type="protein sequence ID" value="EBR4144252.1"/>
    <property type="molecule type" value="Genomic_DNA"/>
</dbReference>
<dbReference type="InterPro" id="IPR025949">
    <property type="entry name" value="PapC-like_C"/>
</dbReference>
<keyword evidence="8 10" id="KW-0472">Membrane</keyword>
<evidence type="ECO:0000256" key="1">
    <source>
        <dbReference type="ARBA" id="ARBA00004571"/>
    </source>
</evidence>
<dbReference type="SUPFAM" id="SSF141729">
    <property type="entry name" value="FimD N-terminal domain-like"/>
    <property type="match status" value="1"/>
</dbReference>
<evidence type="ECO:0000256" key="6">
    <source>
        <dbReference type="ARBA" id="ARBA00022692"/>
    </source>
</evidence>
<name>A0A5U7LZD9_SALER</name>
<evidence type="ECO:0000256" key="4">
    <source>
        <dbReference type="ARBA" id="ARBA00022452"/>
    </source>
</evidence>
<dbReference type="Pfam" id="PF13954">
    <property type="entry name" value="PapC_N"/>
    <property type="match status" value="1"/>
</dbReference>
<evidence type="ECO:0000256" key="5">
    <source>
        <dbReference type="ARBA" id="ARBA00022558"/>
    </source>
</evidence>
<dbReference type="FunFam" id="2.60.40.2610:FF:000001">
    <property type="entry name" value="Outer membrane fimbrial usher protein"/>
    <property type="match status" value="1"/>
</dbReference>
<feature type="domain" description="PapC-like C-terminal" evidence="11">
    <location>
        <begin position="751"/>
        <end position="815"/>
    </location>
</feature>
<comment type="similarity">
    <text evidence="2 10">Belongs to the fimbrial export usher family.</text>
</comment>
<feature type="domain" description="PapC N-terminal" evidence="12">
    <location>
        <begin position="38"/>
        <end position="184"/>
    </location>
</feature>
<evidence type="ECO:0000313" key="13">
    <source>
        <dbReference type="EMBL" id="EBR4144252.1"/>
    </source>
</evidence>
<comment type="subcellular location">
    <subcellularLocation>
        <location evidence="1 10">Cell outer membrane</location>
        <topology evidence="1 10">Multi-pass membrane protein</topology>
    </subcellularLocation>
</comment>
<evidence type="ECO:0000259" key="12">
    <source>
        <dbReference type="Pfam" id="PF13954"/>
    </source>
</evidence>
<dbReference type="Gene3D" id="2.60.40.3110">
    <property type="match status" value="1"/>
</dbReference>
<keyword evidence="5 10" id="KW-1029">Fimbrium biogenesis</keyword>
<evidence type="ECO:0000256" key="9">
    <source>
        <dbReference type="ARBA" id="ARBA00023237"/>
    </source>
</evidence>
<evidence type="ECO:0000256" key="8">
    <source>
        <dbReference type="ARBA" id="ARBA00023136"/>
    </source>
</evidence>
<dbReference type="InterPro" id="IPR000015">
    <property type="entry name" value="Fimb_usher"/>
</dbReference>
<keyword evidence="3 10" id="KW-0813">Transport</keyword>
<sequence>MVQITPHLSTVKPLVFWLHCAIVSGCLASAHSWADDIYFDPTLLETEKSGQQAVDLAVFSQNNAQLPGEYIVDIYINKKKTGQRKLPFVAGKDHLLIPQFTLGQLRELGFKIDNYPQLAEQDNGTTIADLTQAIPGSVSQFDINHSRLNLSVPQIALYRDARGYVDPARWDDGTPVLFTNYNFSGSQNQYDNDSNQRQYLNMQNGVNIGPWRLRNYSTWTHNDNGTRWDSINSWLQRDIKSLKSQLVMGESATEGTVFSSYQFTGARLYSDETMLPNSQRGFAPTIRGIANSSAIVTVRQNGYILYQSNVPAGAFEINDLYPSAFSGDLDVTIEEADGSIRHFVQPFSALPQMQRPGYLKYSVTAGRFRAANSQDSNEPEFLESTASYGLNNAFTLYGGLNASKDYRALALGLGSTLGVLGAVSMDVSRADTQLDNNENYHGYSWRTQYIKDLPESGTSVSLSYYRYTSSGYFNFSDANQKYINADDRLRNEAQFTVSQTLFSGISFYASGSQQEYWDRGRQDKNLSVGLNGNLWGVSYNLSGQFTDSQDSDNERTLSLSLSVPLDRWLPHAKATWRTTDQRDRATQHEVGINGSLLEDHRLTYNLKQRQSEGSDPDSSSLYGSYRSAYGTVNAGYDYSRDNHQLSYGLSGGIVAHRHGITLSQPLGNAFALIDANGAAGIRVKNYPGIATDYFGYAVIPYLTAYQENAISLDTTMMPDNVDVTETVRTVVPNRGAAVTARFIAHAGYRVLLKLTDAHGKALPFGAVASSQTQQSIVDEGGVLYITGVNSQPQSWSVRWGNLPDQQCQFTFSLPEDAARSAAIQNGNALCQ</sequence>
<dbReference type="PANTHER" id="PTHR30451">
    <property type="entry name" value="OUTER MEMBRANE USHER PROTEIN"/>
    <property type="match status" value="1"/>
</dbReference>
<reference evidence="13" key="1">
    <citation type="submission" date="2018-07" db="EMBL/GenBank/DDBJ databases">
        <authorList>
            <consortium name="PulseNet: The National Subtyping Network for Foodborne Disease Surveillance"/>
            <person name="Tarr C.L."/>
            <person name="Trees E."/>
            <person name="Katz L.S."/>
            <person name="Carleton-Romer H.A."/>
            <person name="Stroika S."/>
            <person name="Kucerova Z."/>
            <person name="Roache K.F."/>
            <person name="Sabol A.L."/>
            <person name="Besser J."/>
            <person name="Gerner-Smidt P."/>
        </authorList>
    </citation>
    <scope>NUCLEOTIDE SEQUENCE</scope>
    <source>
        <strain evidence="13">PNUSAS006765</strain>
    </source>
</reference>
<protein>
    <submittedName>
        <fullName evidence="13">Fimbrial biogenesis outer membrane usher protein</fullName>
    </submittedName>
</protein>
<evidence type="ECO:0000256" key="7">
    <source>
        <dbReference type="ARBA" id="ARBA00022729"/>
    </source>
</evidence>
<dbReference type="InterPro" id="IPR037224">
    <property type="entry name" value="PapC_N_sf"/>
</dbReference>
<gene>
    <name evidence="13" type="ORF">BVJ40_23745</name>
</gene>
<dbReference type="Pfam" id="PF13953">
    <property type="entry name" value="PapC_C"/>
    <property type="match status" value="1"/>
</dbReference>
<dbReference type="InterPro" id="IPR018030">
    <property type="entry name" value="Fimbrial_membr_usher_CS"/>
</dbReference>
<dbReference type="PROSITE" id="PS01151">
    <property type="entry name" value="FIMBRIAL_USHER"/>
    <property type="match status" value="1"/>
</dbReference>
<dbReference type="Gene3D" id="2.60.40.2070">
    <property type="match status" value="1"/>
</dbReference>
<dbReference type="AlphaFoldDB" id="A0A5U7LZD9"/>
<dbReference type="InterPro" id="IPR043142">
    <property type="entry name" value="PapC-like_C_sf"/>
</dbReference>
<keyword evidence="4" id="KW-1134">Transmembrane beta strand</keyword>
<keyword evidence="7" id="KW-0732">Signal</keyword>
<dbReference type="GO" id="GO:0009297">
    <property type="term" value="P:pilus assembly"/>
    <property type="evidence" value="ECO:0007669"/>
    <property type="project" value="InterPro"/>
</dbReference>
<evidence type="ECO:0000256" key="2">
    <source>
        <dbReference type="ARBA" id="ARBA00008064"/>
    </source>
</evidence>
<organism evidence="13">
    <name type="scientific">Salmonella enterica</name>
    <name type="common">Salmonella choleraesuis</name>
    <dbReference type="NCBI Taxonomy" id="28901"/>
    <lineage>
        <taxon>Bacteria</taxon>
        <taxon>Pseudomonadati</taxon>
        <taxon>Pseudomonadota</taxon>
        <taxon>Gammaproteobacteria</taxon>
        <taxon>Enterobacterales</taxon>
        <taxon>Enterobacteriaceae</taxon>
        <taxon>Salmonella</taxon>
    </lineage>
</organism>
<accession>A0A5U7LZD9</accession>
<proteinExistence type="inferred from homology"/>
<dbReference type="InterPro" id="IPR025885">
    <property type="entry name" value="PapC_N"/>
</dbReference>
<dbReference type="PANTHER" id="PTHR30451:SF21">
    <property type="entry name" value="FIMBRIAL USHER DOMAIN-CONTAINING PROTEIN YDET-RELATED"/>
    <property type="match status" value="1"/>
</dbReference>
<dbReference type="Gene3D" id="2.60.40.2610">
    <property type="entry name" value="Outer membrane usher protein FimD, plug domain"/>
    <property type="match status" value="1"/>
</dbReference>
<dbReference type="Pfam" id="PF00577">
    <property type="entry name" value="Usher"/>
    <property type="match status" value="1"/>
</dbReference>
<dbReference type="InterPro" id="IPR042186">
    <property type="entry name" value="FimD_plug_dom"/>
</dbReference>
<dbReference type="Gene3D" id="3.10.20.410">
    <property type="match status" value="1"/>
</dbReference>
<dbReference type="FunFam" id="2.60.40.3110:FF:000001">
    <property type="entry name" value="Putative fimbrial outer membrane usher"/>
    <property type="match status" value="1"/>
</dbReference>
<keyword evidence="6 10" id="KW-0812">Transmembrane</keyword>
<evidence type="ECO:0000256" key="3">
    <source>
        <dbReference type="ARBA" id="ARBA00022448"/>
    </source>
</evidence>